<dbReference type="FunFam" id="3.40.390.10:FF:000074">
    <property type="entry name" value="Metalloprotease"/>
    <property type="match status" value="1"/>
</dbReference>
<dbReference type="VEuPathDB" id="FungiDB:LELG_01752"/>
<dbReference type="Proteomes" id="UP000001996">
    <property type="component" value="Unassembled WGS sequence"/>
</dbReference>
<dbReference type="InterPro" id="IPR024080">
    <property type="entry name" value="Neurolysin/TOP_N"/>
</dbReference>
<protein>
    <recommendedName>
        <fullName evidence="8">Peptidase M3A/M3B catalytic domain-containing protein</fullName>
    </recommendedName>
</protein>
<keyword evidence="3 7" id="KW-0479">Metal-binding</keyword>
<comment type="cofactor">
    <cofactor evidence="7">
        <name>Zn(2+)</name>
        <dbReference type="ChEBI" id="CHEBI:29105"/>
    </cofactor>
    <text evidence="7">Binds 1 zinc ion.</text>
</comment>
<evidence type="ECO:0000256" key="7">
    <source>
        <dbReference type="RuleBase" id="RU003435"/>
    </source>
</evidence>
<accession>A5DWL6</accession>
<dbReference type="InterPro" id="IPR024079">
    <property type="entry name" value="MetalloPept_cat_dom_sf"/>
</dbReference>
<evidence type="ECO:0000256" key="5">
    <source>
        <dbReference type="ARBA" id="ARBA00022833"/>
    </source>
</evidence>
<dbReference type="InterPro" id="IPR001567">
    <property type="entry name" value="Pept_M3A_M3B_dom"/>
</dbReference>
<dbReference type="eggNOG" id="KOG2089">
    <property type="taxonomic scope" value="Eukaryota"/>
</dbReference>
<keyword evidence="2 7" id="KW-0645">Protease</keyword>
<dbReference type="Gene3D" id="3.40.390.10">
    <property type="entry name" value="Collagenase (Catalytic Domain)"/>
    <property type="match status" value="1"/>
</dbReference>
<dbReference type="Gene3D" id="1.20.1050.40">
    <property type="entry name" value="Endopeptidase. Chain P, domain 1"/>
    <property type="match status" value="1"/>
</dbReference>
<dbReference type="GO" id="GO:0006508">
    <property type="term" value="P:proteolysis"/>
    <property type="evidence" value="ECO:0007669"/>
    <property type="project" value="UniProtKB-KW"/>
</dbReference>
<dbReference type="Pfam" id="PF01432">
    <property type="entry name" value="Peptidase_M3"/>
    <property type="match status" value="1"/>
</dbReference>
<dbReference type="GeneID" id="5234600"/>
<comment type="similarity">
    <text evidence="1 7">Belongs to the peptidase M3 family.</text>
</comment>
<dbReference type="GO" id="GO:0005758">
    <property type="term" value="C:mitochondrial intermembrane space"/>
    <property type="evidence" value="ECO:0007669"/>
    <property type="project" value="EnsemblFungi"/>
</dbReference>
<dbReference type="PANTHER" id="PTHR11804">
    <property type="entry name" value="PROTEASE M3 THIMET OLIGOPEPTIDASE-RELATED"/>
    <property type="match status" value="1"/>
</dbReference>
<dbReference type="SUPFAM" id="SSF55486">
    <property type="entry name" value="Metalloproteases ('zincins'), catalytic domain"/>
    <property type="match status" value="1"/>
</dbReference>
<dbReference type="InParanoid" id="A5DWL6"/>
<proteinExistence type="inferred from homology"/>
<feature type="domain" description="Peptidase M3A/M3B catalytic" evidence="8">
    <location>
        <begin position="238"/>
        <end position="696"/>
    </location>
</feature>
<dbReference type="OMA" id="KNFQSAM"/>
<keyword evidence="4 7" id="KW-0378">Hydrolase</keyword>
<evidence type="ECO:0000259" key="8">
    <source>
        <dbReference type="Pfam" id="PF01432"/>
    </source>
</evidence>
<evidence type="ECO:0000313" key="9">
    <source>
        <dbReference type="EMBL" id="EDK43574.1"/>
    </source>
</evidence>
<dbReference type="STRING" id="379508.A5DWL6"/>
<sequence>MSFEQLAAQQEYPQWNQSAEDVLTLAKELAQNETKLFDQIANVDNPTVENTLLPLAKFFNENSFLENQLSFYQHVSANKELRDASTKAEQLLDENSIEQWSREDVFKSFDQLNKSLNKNEDGKGVEQVSISRKGKDLNALDAETKRYLSKVLTTFKRNGLALPREKREKVKKLQVELSNLKVQFSKNLNEDDGHIFFAEDELVGVPANILEQYEKVEKDGQSKCKVTFKYPDIIPVFRYAKLSQTRKTANLAYGNRCSENDPILTEIIKVRYEIAKELGYEAFSDYVLEERMAKTTDTVLNFLQDLKSKLGPVAEKELSELKELKKAELEANNLPAEENTFYAWDFNYYHERLLSDKYQVDNNRIAEYFPLESTIGKMLGFYEKIFDIKFTKLEPLPEQVWHEDVQQYAIFQNIKSGDNVEYMGSIYFDLHPRPGKYGHAANFGLGPGYLKEDGNTRHTPVTALVCNFTKPTKEKPSLLKHDEVVTFFHELGHGIHNILSQTKYARFHGTSVERDFVETPSQMLEYWCWSKNELKSLSSHYKTGEPIEDSLVDQLVKTKHVDTGLFNLRQLFFGLFDMSLHTIKTKDELDKLELYKTWNELKDSVTLLPSDNNPTKGYASFGHIAGGYESGYYGYLYSLVFAADIYYTLFKADPMNTENGILYRDIILKRGGSREIMDNLEELLGRKPNSDAFLQEIFG</sequence>
<evidence type="ECO:0000256" key="2">
    <source>
        <dbReference type="ARBA" id="ARBA00022670"/>
    </source>
</evidence>
<dbReference type="KEGG" id="lel:PVL30_001728"/>
<reference evidence="9 10" key="1">
    <citation type="journal article" date="2009" name="Nature">
        <title>Evolution of pathogenicity and sexual reproduction in eight Candida genomes.</title>
        <authorList>
            <person name="Butler G."/>
            <person name="Rasmussen M.D."/>
            <person name="Lin M.F."/>
            <person name="Santos M.A."/>
            <person name="Sakthikumar S."/>
            <person name="Munro C.A."/>
            <person name="Rheinbay E."/>
            <person name="Grabherr M."/>
            <person name="Forche A."/>
            <person name="Reedy J.L."/>
            <person name="Agrafioti I."/>
            <person name="Arnaud M.B."/>
            <person name="Bates S."/>
            <person name="Brown A.J."/>
            <person name="Brunke S."/>
            <person name="Costanzo M.C."/>
            <person name="Fitzpatrick D.A."/>
            <person name="de Groot P.W."/>
            <person name="Harris D."/>
            <person name="Hoyer L.L."/>
            <person name="Hube B."/>
            <person name="Klis F.M."/>
            <person name="Kodira C."/>
            <person name="Lennard N."/>
            <person name="Logue M.E."/>
            <person name="Martin R."/>
            <person name="Neiman A.M."/>
            <person name="Nikolaou E."/>
            <person name="Quail M.A."/>
            <person name="Quinn J."/>
            <person name="Santos M.C."/>
            <person name="Schmitzberger F.F."/>
            <person name="Sherlock G."/>
            <person name="Shah P."/>
            <person name="Silverstein K.A."/>
            <person name="Skrzypek M.S."/>
            <person name="Soll D."/>
            <person name="Staggs R."/>
            <person name="Stansfield I."/>
            <person name="Stumpf M.P."/>
            <person name="Sudbery P.E."/>
            <person name="Srikantha T."/>
            <person name="Zeng Q."/>
            <person name="Berman J."/>
            <person name="Berriman M."/>
            <person name="Heitman J."/>
            <person name="Gow N.A."/>
            <person name="Lorenz M.C."/>
            <person name="Birren B.W."/>
            <person name="Kellis M."/>
            <person name="Cuomo C.A."/>
        </authorList>
    </citation>
    <scope>NUCLEOTIDE SEQUENCE [LARGE SCALE GENOMIC DNA]</scope>
    <source>
        <strain evidence="10">ATCC 11503 / BCRC 21390 / CBS 2605 / JCM 1781 / NBRC 1676 / NRRL YB-4239</strain>
    </source>
</reference>
<dbReference type="GO" id="GO:0000324">
    <property type="term" value="C:fungal-type vacuole"/>
    <property type="evidence" value="ECO:0007669"/>
    <property type="project" value="EnsemblFungi"/>
</dbReference>
<gene>
    <name evidence="9" type="ORF">LELG_01752</name>
</gene>
<dbReference type="HOGENOM" id="CLU_001805_1_2_1"/>
<evidence type="ECO:0000313" key="10">
    <source>
        <dbReference type="Proteomes" id="UP000001996"/>
    </source>
</evidence>
<organism evidence="9 10">
    <name type="scientific">Lodderomyces elongisporus (strain ATCC 11503 / CBS 2605 / JCM 1781 / NBRC 1676 / NRRL YB-4239)</name>
    <name type="common">Yeast</name>
    <name type="synonym">Saccharomyces elongisporus</name>
    <dbReference type="NCBI Taxonomy" id="379508"/>
    <lineage>
        <taxon>Eukaryota</taxon>
        <taxon>Fungi</taxon>
        <taxon>Dikarya</taxon>
        <taxon>Ascomycota</taxon>
        <taxon>Saccharomycotina</taxon>
        <taxon>Pichiomycetes</taxon>
        <taxon>Debaryomycetaceae</taxon>
        <taxon>Candida/Lodderomyces clade</taxon>
        <taxon>Lodderomyces</taxon>
    </lineage>
</organism>
<dbReference type="GO" id="GO:0005794">
    <property type="term" value="C:Golgi apparatus"/>
    <property type="evidence" value="ECO:0007669"/>
    <property type="project" value="EnsemblFungi"/>
</dbReference>
<dbReference type="OrthoDB" id="534666at2759"/>
<keyword evidence="6 7" id="KW-0482">Metalloprotease</keyword>
<dbReference type="EMBL" id="CH981525">
    <property type="protein sequence ID" value="EDK43574.1"/>
    <property type="molecule type" value="Genomic_DNA"/>
</dbReference>
<dbReference type="AlphaFoldDB" id="A5DWL6"/>
<evidence type="ECO:0000256" key="1">
    <source>
        <dbReference type="ARBA" id="ARBA00006040"/>
    </source>
</evidence>
<dbReference type="GO" id="GO:0004222">
    <property type="term" value="F:metalloendopeptidase activity"/>
    <property type="evidence" value="ECO:0007669"/>
    <property type="project" value="EnsemblFungi"/>
</dbReference>
<dbReference type="CDD" id="cd06455">
    <property type="entry name" value="M3A_TOP"/>
    <property type="match status" value="1"/>
</dbReference>
<evidence type="ECO:0000256" key="3">
    <source>
        <dbReference type="ARBA" id="ARBA00022723"/>
    </source>
</evidence>
<keyword evidence="10" id="KW-1185">Reference proteome</keyword>
<dbReference type="Gene3D" id="1.10.1370.10">
    <property type="entry name" value="Neurolysin, domain 3"/>
    <property type="match status" value="1"/>
</dbReference>
<dbReference type="PANTHER" id="PTHR11804:SF84">
    <property type="entry name" value="SACCHAROLYSIN"/>
    <property type="match status" value="1"/>
</dbReference>
<evidence type="ECO:0000256" key="4">
    <source>
        <dbReference type="ARBA" id="ARBA00022801"/>
    </source>
</evidence>
<evidence type="ECO:0000256" key="6">
    <source>
        <dbReference type="ARBA" id="ARBA00023049"/>
    </source>
</evidence>
<dbReference type="GO" id="GO:0006518">
    <property type="term" value="P:peptide metabolic process"/>
    <property type="evidence" value="ECO:0007669"/>
    <property type="project" value="TreeGrafter"/>
</dbReference>
<dbReference type="GO" id="GO:0046872">
    <property type="term" value="F:metal ion binding"/>
    <property type="evidence" value="ECO:0007669"/>
    <property type="project" value="UniProtKB-UniRule"/>
</dbReference>
<dbReference type="InterPro" id="IPR024077">
    <property type="entry name" value="Neurolysin/TOP_dom2"/>
</dbReference>
<dbReference type="InterPro" id="IPR045090">
    <property type="entry name" value="Pept_M3A_M3B"/>
</dbReference>
<keyword evidence="5 7" id="KW-0862">Zinc</keyword>
<dbReference type="FunCoup" id="A5DWL6">
    <property type="interactions" value="722"/>
</dbReference>
<name>A5DWL6_LODEL</name>